<accession>Q98AC1</accession>
<dbReference type="HOGENOM" id="CLU_036902_3_2_5"/>
<dbReference type="Pfam" id="PF02371">
    <property type="entry name" value="Transposase_20"/>
    <property type="match status" value="1"/>
</dbReference>
<dbReference type="Proteomes" id="UP000000552">
    <property type="component" value="Chromosome"/>
</dbReference>
<dbReference type="PANTHER" id="PTHR33055">
    <property type="entry name" value="TRANSPOSASE FOR INSERTION SEQUENCE ELEMENT IS1111A"/>
    <property type="match status" value="1"/>
</dbReference>
<dbReference type="InterPro" id="IPR047650">
    <property type="entry name" value="Transpos_IS110"/>
</dbReference>
<dbReference type="EMBL" id="BA000012">
    <property type="protein sequence ID" value="BAB52414.1"/>
    <property type="molecule type" value="Genomic_DNA"/>
</dbReference>
<dbReference type="InterPro" id="IPR003346">
    <property type="entry name" value="Transposase_20"/>
</dbReference>
<dbReference type="eggNOG" id="COG3547">
    <property type="taxonomic scope" value="Bacteria"/>
</dbReference>
<gene>
    <name evidence="2" type="ordered locus">mll6067</name>
</gene>
<dbReference type="PANTHER" id="PTHR33055:SF3">
    <property type="entry name" value="PUTATIVE TRANSPOSASE FOR IS117-RELATED"/>
    <property type="match status" value="1"/>
</dbReference>
<evidence type="ECO:0000313" key="3">
    <source>
        <dbReference type="Proteomes" id="UP000000552"/>
    </source>
</evidence>
<dbReference type="GO" id="GO:0004803">
    <property type="term" value="F:transposase activity"/>
    <property type="evidence" value="ECO:0007669"/>
    <property type="project" value="InterPro"/>
</dbReference>
<dbReference type="AlphaFoldDB" id="Q98AC1"/>
<evidence type="ECO:0000313" key="2">
    <source>
        <dbReference type="EMBL" id="BAB52414.1"/>
    </source>
</evidence>
<evidence type="ECO:0000259" key="1">
    <source>
        <dbReference type="Pfam" id="PF02371"/>
    </source>
</evidence>
<dbReference type="KEGG" id="mlo:mll6067"/>
<dbReference type="GO" id="GO:0003677">
    <property type="term" value="F:DNA binding"/>
    <property type="evidence" value="ECO:0007669"/>
    <property type="project" value="InterPro"/>
</dbReference>
<protein>
    <submittedName>
        <fullName evidence="2">Transposase</fullName>
    </submittedName>
</protein>
<organism evidence="2 3">
    <name type="scientific">Mesorhizobium japonicum (strain LMG 29417 / CECT 9101 / MAFF 303099)</name>
    <name type="common">Mesorhizobium loti (strain MAFF 303099)</name>
    <dbReference type="NCBI Taxonomy" id="266835"/>
    <lineage>
        <taxon>Bacteria</taxon>
        <taxon>Pseudomonadati</taxon>
        <taxon>Pseudomonadota</taxon>
        <taxon>Alphaproteobacteria</taxon>
        <taxon>Hyphomicrobiales</taxon>
        <taxon>Phyllobacteriaceae</taxon>
        <taxon>Mesorhizobium</taxon>
    </lineage>
</organism>
<dbReference type="GO" id="GO:0006313">
    <property type="term" value="P:DNA transposition"/>
    <property type="evidence" value="ECO:0007669"/>
    <property type="project" value="InterPro"/>
</dbReference>
<name>Q98AC1_RHILO</name>
<feature type="domain" description="Transposase IS116/IS110/IS902 C-terminal" evidence="1">
    <location>
        <begin position="5"/>
        <end position="66"/>
    </location>
</feature>
<sequence>MAIEAFAPPMESFRRGRDFSAWLGLVPLQKSTGGKQIHGKTSKMGQRDIRRLLIIGAMAVVRWTARRGAPKGSWLAGMIGRKPRLVVAIALANKMARAVWGMLTKKENYWNPVAAA</sequence>
<proteinExistence type="predicted"/>
<reference evidence="2 3" key="1">
    <citation type="journal article" date="2000" name="DNA Res.">
        <title>Complete genome structure of the nitrogen-fixing symbiotic bacterium Mesorhizobium loti.</title>
        <authorList>
            <person name="Kaneko T."/>
            <person name="Nakamura Y."/>
            <person name="Sato S."/>
            <person name="Asamizu E."/>
            <person name="Kato T."/>
            <person name="Sasamoto S."/>
            <person name="Watanabe A."/>
            <person name="Idesawa K."/>
            <person name="Ishikawa A."/>
            <person name="Kawashima K."/>
            <person name="Kimura T."/>
            <person name="Kishida Y."/>
            <person name="Kiyokawa C."/>
            <person name="Kohara M."/>
            <person name="Matsumoto M."/>
            <person name="Matsuno A."/>
            <person name="Mochizuki Y."/>
            <person name="Nakayama S."/>
            <person name="Nakazaki N."/>
            <person name="Shimpo S."/>
            <person name="Sugimoto M."/>
            <person name="Takeuchi C."/>
            <person name="Yamada M."/>
            <person name="Tabata S."/>
        </authorList>
    </citation>
    <scope>NUCLEOTIDE SEQUENCE [LARGE SCALE GENOMIC DNA]</scope>
    <source>
        <strain evidence="3">LMG 29417 / CECT 9101 / MAFF 303099</strain>
    </source>
</reference>